<gene>
    <name evidence="8" type="ORF">KRR39_13540</name>
</gene>
<dbReference type="RefSeq" id="WP_216937607.1">
    <property type="nucleotide sequence ID" value="NZ_CP077062.1"/>
</dbReference>
<dbReference type="InterPro" id="IPR045090">
    <property type="entry name" value="Pept_M3A_M3B"/>
</dbReference>
<dbReference type="CDD" id="cd06455">
    <property type="entry name" value="M3A_TOP"/>
    <property type="match status" value="1"/>
</dbReference>
<reference evidence="8" key="1">
    <citation type="submission" date="2021-06" db="EMBL/GenBank/DDBJ databases">
        <title>Complete genome sequence of Nocardioides sp. G188.</title>
        <authorList>
            <person name="Im W.-T."/>
        </authorList>
    </citation>
    <scope>NUCLEOTIDE SEQUENCE</scope>
    <source>
        <strain evidence="8">G188</strain>
    </source>
</reference>
<dbReference type="Pfam" id="PF01432">
    <property type="entry name" value="Peptidase_M3"/>
    <property type="match status" value="1"/>
</dbReference>
<dbReference type="GO" id="GO:0006518">
    <property type="term" value="P:peptide metabolic process"/>
    <property type="evidence" value="ECO:0007669"/>
    <property type="project" value="TreeGrafter"/>
</dbReference>
<dbReference type="GO" id="GO:0006508">
    <property type="term" value="P:proteolysis"/>
    <property type="evidence" value="ECO:0007669"/>
    <property type="project" value="UniProtKB-KW"/>
</dbReference>
<evidence type="ECO:0000256" key="3">
    <source>
        <dbReference type="ARBA" id="ARBA00022801"/>
    </source>
</evidence>
<keyword evidence="4 6" id="KW-0862">Zinc</keyword>
<feature type="domain" description="Peptidase M3A/M3B catalytic" evidence="7">
    <location>
        <begin position="206"/>
        <end position="633"/>
    </location>
</feature>
<dbReference type="EMBL" id="CP077062">
    <property type="protein sequence ID" value="QWZ06590.1"/>
    <property type="molecule type" value="Genomic_DNA"/>
</dbReference>
<sequence>MTVAPAPLALPDSAWEDWVATRCDGRLAETRRLVEELRAGGHTSAEAMALWNDLNLALHNAFSTASLVSNVHPEEAVRTRAERAEQDAHKLLTEIGLDRPLYDVLAAVDPADLDEGGRRVHALAIRDFRRAGVDQTDDVRSRLRELAERETTVAQEFSKNIRDDVRSVRVEAAALDGLPADFVEAHPPGEDGLVEITTAYPDYVPFMTFCRDREARAALVGEFLNRAYPQNDPLLHELLGLRREHAQLLGYDGWPSYDAEVKMIGKGSAIPEFIERITEASDAAGHRDAGVLLRRLQQDHPEVEQVTAVDRMFYAEVLRRETFDVDAQQVRPYFDFARVRAGLLAVTGRLFDVEYVEVPGAASWHEDVATYDVVRGGARLGRIHLDLHPRTGKYGHAAQFDLAPGIRDRQVAEGVLVCNFSRNVMEHDHVVTLFHEFGHLVHHVLAGNHRWTRFAGVATEWDFVEAPSQMLEEWAWDADVLRSFATNADGDPIPRELVAKMRAAKEFGKGTHVRTQMFYAALSYTLHQDVPDDITATLRELQERYDVFGYVPDTHFYASFGHLEGYGSGYYTYMWSLVIAKDLFSAFDRDDLFATEVAHRYRDRVLAPGGSRDAADLVADFLGRPYGFEAFQRWLDRV</sequence>
<accession>A0A975XYP3</accession>
<protein>
    <submittedName>
        <fullName evidence="8">Zn-dependent oligopeptidase</fullName>
    </submittedName>
</protein>
<keyword evidence="9" id="KW-1185">Reference proteome</keyword>
<dbReference type="GO" id="GO:0046872">
    <property type="term" value="F:metal ion binding"/>
    <property type="evidence" value="ECO:0007669"/>
    <property type="project" value="UniProtKB-UniRule"/>
</dbReference>
<keyword evidence="2 6" id="KW-0479">Metal-binding</keyword>
<dbReference type="InterPro" id="IPR001567">
    <property type="entry name" value="Pept_M3A_M3B_dom"/>
</dbReference>
<dbReference type="GO" id="GO:0004222">
    <property type="term" value="F:metalloendopeptidase activity"/>
    <property type="evidence" value="ECO:0007669"/>
    <property type="project" value="InterPro"/>
</dbReference>
<evidence type="ECO:0000256" key="4">
    <source>
        <dbReference type="ARBA" id="ARBA00022833"/>
    </source>
</evidence>
<keyword evidence="1 6" id="KW-0645">Protease</keyword>
<dbReference type="KEGG" id="nps:KRR39_13540"/>
<comment type="cofactor">
    <cofactor evidence="6">
        <name>Zn(2+)</name>
        <dbReference type="ChEBI" id="CHEBI:29105"/>
    </cofactor>
    <text evidence="6">Binds 1 zinc ion.</text>
</comment>
<dbReference type="PANTHER" id="PTHR11804">
    <property type="entry name" value="PROTEASE M3 THIMET OLIGOPEPTIDASE-RELATED"/>
    <property type="match status" value="1"/>
</dbReference>
<evidence type="ECO:0000256" key="2">
    <source>
        <dbReference type="ARBA" id="ARBA00022723"/>
    </source>
</evidence>
<proteinExistence type="inferred from homology"/>
<evidence type="ECO:0000256" key="6">
    <source>
        <dbReference type="RuleBase" id="RU003435"/>
    </source>
</evidence>
<evidence type="ECO:0000313" key="9">
    <source>
        <dbReference type="Proteomes" id="UP000683575"/>
    </source>
</evidence>
<evidence type="ECO:0000313" key="8">
    <source>
        <dbReference type="EMBL" id="QWZ06590.1"/>
    </source>
</evidence>
<name>A0A975XYP3_9ACTN</name>
<evidence type="ECO:0000256" key="1">
    <source>
        <dbReference type="ARBA" id="ARBA00022670"/>
    </source>
</evidence>
<dbReference type="Proteomes" id="UP000683575">
    <property type="component" value="Chromosome"/>
</dbReference>
<keyword evidence="3 6" id="KW-0378">Hydrolase</keyword>
<comment type="similarity">
    <text evidence="6">Belongs to the peptidase M3 family.</text>
</comment>
<keyword evidence="5 6" id="KW-0482">Metalloprotease</keyword>
<evidence type="ECO:0000259" key="7">
    <source>
        <dbReference type="Pfam" id="PF01432"/>
    </source>
</evidence>
<dbReference type="PANTHER" id="PTHR11804:SF84">
    <property type="entry name" value="SACCHAROLYSIN"/>
    <property type="match status" value="1"/>
</dbReference>
<dbReference type="AlphaFoldDB" id="A0A975XYP3"/>
<evidence type="ECO:0000256" key="5">
    <source>
        <dbReference type="ARBA" id="ARBA00023049"/>
    </source>
</evidence>
<organism evidence="8 9">
    <name type="scientific">Nocardioides panacis</name>
    <dbReference type="NCBI Taxonomy" id="2849501"/>
    <lineage>
        <taxon>Bacteria</taxon>
        <taxon>Bacillati</taxon>
        <taxon>Actinomycetota</taxon>
        <taxon>Actinomycetes</taxon>
        <taxon>Propionibacteriales</taxon>
        <taxon>Nocardioidaceae</taxon>
        <taxon>Nocardioides</taxon>
    </lineage>
</organism>